<accession>A0A1H6Q0N1</accession>
<dbReference type="Gene3D" id="3.90.320.10">
    <property type="match status" value="1"/>
</dbReference>
<evidence type="ECO:0000259" key="17">
    <source>
        <dbReference type="PROSITE" id="PS51198"/>
    </source>
</evidence>
<dbReference type="PROSITE" id="PS51198">
    <property type="entry name" value="UVRD_HELICASE_ATP_BIND"/>
    <property type="match status" value="1"/>
</dbReference>
<evidence type="ECO:0000256" key="1">
    <source>
        <dbReference type="ARBA" id="ARBA00022722"/>
    </source>
</evidence>
<dbReference type="GO" id="GO:0000724">
    <property type="term" value="P:double-strand break repair via homologous recombination"/>
    <property type="evidence" value="ECO:0007669"/>
    <property type="project" value="UniProtKB-UniRule"/>
</dbReference>
<dbReference type="GO" id="GO:0016887">
    <property type="term" value="F:ATP hydrolysis activity"/>
    <property type="evidence" value="ECO:0007669"/>
    <property type="project" value="RHEA"/>
</dbReference>
<comment type="miscellaneous">
    <text evidence="15">In the RecBCD complex, RecB has a slow 3'-5' helicase, an exonuclease activity and loads RecA onto ssDNA, RecD has a fast 5'-3' helicase activity, while RecC stimulates the ATPase and processivity of the RecB helicase and contributes to recognition of the Chi site.</text>
</comment>
<dbReference type="Gene3D" id="1.10.3170.10">
    <property type="entry name" value="Recbcd, chain B, domain 2"/>
    <property type="match status" value="1"/>
</dbReference>
<dbReference type="GO" id="GO:0000287">
    <property type="term" value="F:magnesium ion binding"/>
    <property type="evidence" value="ECO:0007669"/>
    <property type="project" value="UniProtKB-UniRule"/>
</dbReference>
<dbReference type="InterPro" id="IPR004586">
    <property type="entry name" value="RecB"/>
</dbReference>
<dbReference type="InterPro" id="IPR000212">
    <property type="entry name" value="DNA_helicase_UvrD/REP"/>
</dbReference>
<evidence type="ECO:0000313" key="19">
    <source>
        <dbReference type="EMBL" id="SEI37423.1"/>
    </source>
</evidence>
<feature type="binding site" evidence="15">
    <location>
        <position position="1165"/>
    </location>
    <ligand>
        <name>Mg(2+)</name>
        <dbReference type="ChEBI" id="CHEBI:18420"/>
    </ligand>
</feature>
<organism evidence="19 20">
    <name type="scientific">Allopseudospirillum japonicum</name>
    <dbReference type="NCBI Taxonomy" id="64971"/>
    <lineage>
        <taxon>Bacteria</taxon>
        <taxon>Pseudomonadati</taxon>
        <taxon>Pseudomonadota</taxon>
        <taxon>Gammaproteobacteria</taxon>
        <taxon>Oceanospirillales</taxon>
        <taxon>Oceanospirillaceae</taxon>
        <taxon>Allopseudospirillum</taxon>
    </lineage>
</organism>
<keyword evidence="3 15" id="KW-0547">Nucleotide-binding</keyword>
<dbReference type="Gene3D" id="3.40.50.300">
    <property type="entry name" value="P-loop containing nucleotide triphosphate hydrolases"/>
    <property type="match status" value="2"/>
</dbReference>
<keyword evidence="12 15" id="KW-0413">Isomerase</keyword>
<dbReference type="Pfam" id="PF12705">
    <property type="entry name" value="PDDEXK_1"/>
    <property type="match status" value="1"/>
</dbReference>
<comment type="subunit">
    <text evidence="15">Heterotrimer of RecB, RecC and RecD. All subunits contribute to DNA-binding. Interacts with RecA.</text>
</comment>
<keyword evidence="4 15" id="KW-0227">DNA damage</keyword>
<comment type="similarity">
    <text evidence="15">Belongs to the helicase family. UvrD subfamily.</text>
</comment>
<reference evidence="20" key="1">
    <citation type="submission" date="2016-10" db="EMBL/GenBank/DDBJ databases">
        <authorList>
            <person name="Varghese N."/>
            <person name="Submissions S."/>
        </authorList>
    </citation>
    <scope>NUCLEOTIDE SEQUENCE [LARGE SCALE GENOMIC DNA]</scope>
    <source>
        <strain evidence="20">DSM 7165</strain>
    </source>
</reference>
<keyword evidence="10 15" id="KW-0238">DNA-binding</keyword>
<dbReference type="SUPFAM" id="SSF52980">
    <property type="entry name" value="Restriction endonuclease-like"/>
    <property type="match status" value="1"/>
</dbReference>
<feature type="binding site" evidence="15">
    <location>
        <position position="1152"/>
    </location>
    <ligand>
        <name>Mg(2+)</name>
        <dbReference type="ChEBI" id="CHEBI:18420"/>
    </ligand>
</feature>
<comment type="cofactor">
    <cofactor evidence="15">
        <name>Mg(2+)</name>
        <dbReference type="ChEBI" id="CHEBI:18420"/>
    </cofactor>
    <text evidence="15">Binds 1 Mg(2+) ion per subunit.</text>
</comment>
<dbReference type="GO" id="GO:0008854">
    <property type="term" value="F:exodeoxyribonuclease V activity"/>
    <property type="evidence" value="ECO:0007669"/>
    <property type="project" value="UniProtKB-EC"/>
</dbReference>
<dbReference type="Gene3D" id="1.10.486.10">
    <property type="entry name" value="PCRA, domain 4"/>
    <property type="match status" value="1"/>
</dbReference>
<dbReference type="RefSeq" id="WP_093307648.1">
    <property type="nucleotide sequence ID" value="NZ_FNYH01000001.1"/>
</dbReference>
<dbReference type="InterPro" id="IPR038726">
    <property type="entry name" value="PDDEXK_AddAB-type"/>
</dbReference>
<keyword evidence="5 15" id="KW-0378">Hydrolase</keyword>
<evidence type="ECO:0000256" key="4">
    <source>
        <dbReference type="ARBA" id="ARBA00022763"/>
    </source>
</evidence>
<gene>
    <name evidence="15" type="primary">recB</name>
    <name evidence="19" type="ORF">SAMN05421831_10139</name>
</gene>
<keyword evidence="9 15" id="KW-0460">Magnesium</keyword>
<comment type="catalytic activity">
    <reaction evidence="15">
        <text>Exonucleolytic cleavage (in the presence of ATP) in either 5'- to 3'- or 3'- to 5'-direction to yield 5'-phosphooligonucleotides.</text>
        <dbReference type="EC" id="3.1.11.5"/>
    </reaction>
</comment>
<dbReference type="Pfam" id="PF13361">
    <property type="entry name" value="UvrD_C"/>
    <property type="match status" value="1"/>
</dbReference>
<dbReference type="GO" id="GO:0005829">
    <property type="term" value="C:cytosol"/>
    <property type="evidence" value="ECO:0007669"/>
    <property type="project" value="TreeGrafter"/>
</dbReference>
<dbReference type="GO" id="GO:0043138">
    <property type="term" value="F:3'-5' DNA helicase activity"/>
    <property type="evidence" value="ECO:0007669"/>
    <property type="project" value="UniProtKB-UniRule"/>
</dbReference>
<evidence type="ECO:0000256" key="15">
    <source>
        <dbReference type="HAMAP-Rule" id="MF_01485"/>
    </source>
</evidence>
<keyword evidence="11 15" id="KW-0234">DNA repair</keyword>
<dbReference type="HAMAP" id="MF_01485">
    <property type="entry name" value="RecB"/>
    <property type="match status" value="1"/>
</dbReference>
<evidence type="ECO:0000256" key="12">
    <source>
        <dbReference type="ARBA" id="ARBA00023235"/>
    </source>
</evidence>
<comment type="domain">
    <text evidence="15">The C-terminal domain has nuclease activity and interacts with RecD. It interacts with RecA, facilitating its loading onto ssDNA.</text>
</comment>
<dbReference type="InterPro" id="IPR014016">
    <property type="entry name" value="UvrD-like_ATP-bd"/>
</dbReference>
<keyword evidence="1 15" id="KW-0540">Nuclease</keyword>
<dbReference type="InterPro" id="IPR011604">
    <property type="entry name" value="PDDEXK-like_dom_sf"/>
</dbReference>
<dbReference type="GO" id="GO:0009338">
    <property type="term" value="C:exodeoxyribonuclease V complex"/>
    <property type="evidence" value="ECO:0007669"/>
    <property type="project" value="TreeGrafter"/>
</dbReference>
<dbReference type="EMBL" id="FNYH01000001">
    <property type="protein sequence ID" value="SEI37423.1"/>
    <property type="molecule type" value="Genomic_DNA"/>
</dbReference>
<keyword evidence="6 15" id="KW-0347">Helicase</keyword>
<feature type="region of interest" description="Nuclease activity, interacts with RecD and RecA" evidence="15">
    <location>
        <begin position="937"/>
        <end position="1257"/>
    </location>
</feature>
<feature type="binding site" evidence="15">
    <location>
        <position position="1027"/>
    </location>
    <ligand>
        <name>Mg(2+)</name>
        <dbReference type="ChEBI" id="CHEBI:18420"/>
    </ligand>
</feature>
<dbReference type="GO" id="GO:0003677">
    <property type="term" value="F:DNA binding"/>
    <property type="evidence" value="ECO:0007669"/>
    <property type="project" value="UniProtKB-UniRule"/>
</dbReference>
<evidence type="ECO:0000256" key="10">
    <source>
        <dbReference type="ARBA" id="ARBA00023125"/>
    </source>
</evidence>
<evidence type="ECO:0000256" key="2">
    <source>
        <dbReference type="ARBA" id="ARBA00022723"/>
    </source>
</evidence>
<dbReference type="InterPro" id="IPR011335">
    <property type="entry name" value="Restrct_endonuc-II-like"/>
</dbReference>
<evidence type="ECO:0000256" key="3">
    <source>
        <dbReference type="ARBA" id="ARBA00022741"/>
    </source>
</evidence>
<evidence type="ECO:0000256" key="5">
    <source>
        <dbReference type="ARBA" id="ARBA00022801"/>
    </source>
</evidence>
<evidence type="ECO:0000256" key="13">
    <source>
        <dbReference type="ARBA" id="ARBA00034617"/>
    </source>
</evidence>
<feature type="binding site" evidence="16">
    <location>
        <begin position="19"/>
        <end position="26"/>
    </location>
    <ligand>
        <name>ATP</name>
        <dbReference type="ChEBI" id="CHEBI:30616"/>
    </ligand>
</feature>
<keyword evidence="20" id="KW-1185">Reference proteome</keyword>
<keyword evidence="8 15" id="KW-0067">ATP-binding</keyword>
<dbReference type="AlphaFoldDB" id="A0A1H6Q0N1"/>
<evidence type="ECO:0000313" key="20">
    <source>
        <dbReference type="Proteomes" id="UP000242999"/>
    </source>
</evidence>
<name>A0A1H6Q0N1_9GAMM</name>
<comment type="catalytic activity">
    <reaction evidence="14 15">
        <text>ATP + H2O = ADP + phosphate + H(+)</text>
        <dbReference type="Rhea" id="RHEA:13065"/>
        <dbReference type="ChEBI" id="CHEBI:15377"/>
        <dbReference type="ChEBI" id="CHEBI:15378"/>
        <dbReference type="ChEBI" id="CHEBI:30616"/>
        <dbReference type="ChEBI" id="CHEBI:43474"/>
        <dbReference type="ChEBI" id="CHEBI:456216"/>
        <dbReference type="EC" id="5.6.2.4"/>
    </reaction>
</comment>
<evidence type="ECO:0000259" key="18">
    <source>
        <dbReference type="PROSITE" id="PS51217"/>
    </source>
</evidence>
<dbReference type="Pfam" id="PF00580">
    <property type="entry name" value="UvrD-helicase"/>
    <property type="match status" value="1"/>
</dbReference>
<comment type="catalytic activity">
    <reaction evidence="13 15">
        <text>Couples ATP hydrolysis with the unwinding of duplex DNA by translocating in the 3'-5' direction.</text>
        <dbReference type="EC" id="5.6.2.4"/>
    </reaction>
</comment>
<evidence type="ECO:0000256" key="11">
    <source>
        <dbReference type="ARBA" id="ARBA00023204"/>
    </source>
</evidence>
<feature type="domain" description="UvrD-like helicase ATP-binding" evidence="17">
    <location>
        <begin position="1"/>
        <end position="464"/>
    </location>
</feature>
<dbReference type="CDD" id="cd22352">
    <property type="entry name" value="RecB_C-like"/>
    <property type="match status" value="1"/>
</dbReference>
<dbReference type="Proteomes" id="UP000242999">
    <property type="component" value="Unassembled WGS sequence"/>
</dbReference>
<dbReference type="InterPro" id="IPR027417">
    <property type="entry name" value="P-loop_NTPase"/>
</dbReference>
<feature type="active site" description="For nuclease activity" evidence="15">
    <location>
        <position position="1165"/>
    </location>
</feature>
<comment type="domain">
    <text evidence="15">The N-terminal DNA-binding domain is a ssDNA-dependent ATPase and has ATP-dependent 3'-5' helicase function. This domain interacts with RecC.</text>
</comment>
<dbReference type="STRING" id="64971.SAMN05421831_10139"/>
<dbReference type="PROSITE" id="PS51217">
    <property type="entry name" value="UVRD_HELICASE_CTER"/>
    <property type="match status" value="1"/>
</dbReference>
<dbReference type="EC" id="3.1.11.5" evidence="15"/>
<dbReference type="SUPFAM" id="SSF52540">
    <property type="entry name" value="P-loop containing nucleoside triphosphate hydrolases"/>
    <property type="match status" value="1"/>
</dbReference>
<feature type="region of interest" description="DNA-binding and helicase activity, interacts with RecC" evidence="15">
    <location>
        <begin position="1"/>
        <end position="886"/>
    </location>
</feature>
<evidence type="ECO:0000256" key="6">
    <source>
        <dbReference type="ARBA" id="ARBA00022806"/>
    </source>
</evidence>
<dbReference type="EC" id="5.6.2.4" evidence="15"/>
<proteinExistence type="inferred from homology"/>
<keyword evidence="2 15" id="KW-0479">Metal-binding</keyword>
<evidence type="ECO:0000256" key="8">
    <source>
        <dbReference type="ARBA" id="ARBA00022840"/>
    </source>
</evidence>
<dbReference type="GO" id="GO:0005524">
    <property type="term" value="F:ATP binding"/>
    <property type="evidence" value="ECO:0007669"/>
    <property type="project" value="UniProtKB-UniRule"/>
</dbReference>
<dbReference type="PANTHER" id="PTHR11070:SF23">
    <property type="entry name" value="RECBCD ENZYME SUBUNIT RECB"/>
    <property type="match status" value="1"/>
</dbReference>
<evidence type="ECO:0000256" key="7">
    <source>
        <dbReference type="ARBA" id="ARBA00022839"/>
    </source>
</evidence>
<protein>
    <recommendedName>
        <fullName evidence="15">RecBCD enzyme subunit RecB</fullName>
        <ecNumber evidence="15">3.1.11.5</ecNumber>
        <ecNumber evidence="15">5.6.2.4</ecNumber>
    </recommendedName>
    <alternativeName>
        <fullName evidence="15">DNA 3'-5' helicase subunit RecB</fullName>
    </alternativeName>
    <alternativeName>
        <fullName evidence="15">Exonuclease V subunit RecB</fullName>
        <shortName evidence="15">ExoV subunit RecB</shortName>
    </alternativeName>
    <alternativeName>
        <fullName evidence="15">Helicase/nuclease RecBCD subunit RecB</fullName>
    </alternativeName>
</protein>
<dbReference type="OrthoDB" id="9810135at2"/>
<evidence type="ECO:0000256" key="9">
    <source>
        <dbReference type="ARBA" id="ARBA00022842"/>
    </source>
</evidence>
<dbReference type="InterPro" id="IPR014017">
    <property type="entry name" value="DNA_helicase_UvrD-like_C"/>
</dbReference>
<dbReference type="PANTHER" id="PTHR11070">
    <property type="entry name" value="UVRD / RECB / PCRA DNA HELICASE FAMILY MEMBER"/>
    <property type="match status" value="1"/>
</dbReference>
<evidence type="ECO:0000256" key="14">
    <source>
        <dbReference type="ARBA" id="ARBA00048988"/>
    </source>
</evidence>
<comment type="function">
    <text evidence="15">A helicase/nuclease that prepares dsDNA breaks (DSB) for recombinational DNA repair. Binds to DSBs and unwinds DNA via a highly rapid and processive ATP-dependent bidirectional helicase activity. Unwinds dsDNA until it encounters a Chi (crossover hotspot instigator) sequence from the 3' direction. Cuts ssDNA a few nucleotides 3' to the Chi site. The properties and activities of the enzyme are changed at Chi. The Chi-altered holoenzyme produces a long 3'-ssDNA overhang and facilitates RecA-binding to the ssDNA for homologous DNA recombination and repair. Holoenzyme degrades any linearized DNA that is unable to undergo homologous recombination. In the holoenzyme this subunit contributes ATPase, 3'-5' helicase, exonuclease activity and loads RecA onto ssDNA.</text>
</comment>
<feature type="domain" description="UvrD-like helicase C-terminal" evidence="18">
    <location>
        <begin position="491"/>
        <end position="774"/>
    </location>
</feature>
<sequence>MQTLDPMSLPLQGVRFIEASAGTGKTWTLAALYVRLILAHGQAQDGHQPLLPPEILVVTFTRAATQEVRERIRRRLLEAAAYFQTATAPADAFLSALKTSFPTEQHAQCAQTLSLAADWMDQARITTIHAWCQQVLQEYALTSGQLEAFNITEEEDILYLEASRDYWRRYYYPLNPELAAWISQVFTDPEKLLKQAKPLISRHLVHIHYQGKAMPQVVDFEDIVNQQNCWLHNLETELTSVCRLFSQQHTEIQQLLTEKLPDLNLKFYQKWPKPFLDLQSILAQKNLFKGQDTHLKILKKFSASGIQVKKDKKVPQHPFFDAMDRLVAVLEANPQLDALFQLHAAYGIEQEFVKIKKHLNVKTFQDLIQELASLIQQPENQGLAYQLAQQYPAALIDEFQDTDALQYQIFKSIYFERPNTTCILIGDPKQAIYAFRNADIYTYLNARHAVADYAYTLGTNFRSAKNLVEGINQIFTRAQKYPQGAFKIASSQLGQGLDFHPVQAADTLYQWQYLDQAPPAPIHFWHLPSQGATCSLKHYQEVLAEYCAYQIYQLLSQSQDGKTYLQNSQNGDKKRIQAKDIAILVHDYKEAQKIRQALYQYHIKALYVSERQSIYNTQEAHQLRYWLRAIHEPYQEAYIKVALVSLLSNWHALQALQTDDLAWEQHLYAFRRYHKIWLKEGILPTLQALYQDYRLAERYLHKVQQGERALTNFLHLAELLQEASLEIETPWGLLQYLDMQIHQAQQARANSEHLLRLESDANLVQIVTLYKSKGLEYPFVFIPFACHKIKDKNQEVYFYHNTQGQLVGDFNTKTNEIAKQAAFEEHLQEQIRLLYVGMTRAIYGLFLGVANIAEKKNSISSILHQTAFGYLLAGTPHKAMTEADLTQSLHQLTTQNPHLFAHYQVPEQVPLEGKYQPENPNMQLKPAPLINHQARTPWWIASYSALVPVKDKDTLPDEVTEIAAYPLDEEALQALRHPNLPLLTQDGLAFADEDFQLDTEIETPINPQLIHYIHWFPRGPRQGTFLHEVLEAATKEGWAQMASQSPVRRQLVQWRCQSKGLEAWVPVLDAYLYQFARTYLPAPKHQQSLQDLQDIPLTHIQHWQTEMEFWLTCHQVRIQEIDAWATQALWPGHPRPRVQPVFLQGMFKGYIDLVFEHQGKYFIIDYKSNWLGQDASAYTHEALIQALMQHRYDLQYLFYTLALHRLLKSRHPHYDYDLHFGGVYYWFIRALDAPHQGLIYDKPPRDLIERLDAYFRA</sequence>
<evidence type="ECO:0000256" key="16">
    <source>
        <dbReference type="PROSITE-ProRule" id="PRU00560"/>
    </source>
</evidence>
<dbReference type="NCBIfam" id="TIGR00609">
    <property type="entry name" value="recB"/>
    <property type="match status" value="1"/>
</dbReference>
<keyword evidence="7 15" id="KW-0269">Exonuclease</keyword>